<evidence type="ECO:0008006" key="7">
    <source>
        <dbReference type="Google" id="ProtNLM"/>
    </source>
</evidence>
<feature type="region of interest" description="Disordered" evidence="4">
    <location>
        <begin position="818"/>
        <end position="865"/>
    </location>
</feature>
<evidence type="ECO:0000256" key="4">
    <source>
        <dbReference type="SAM" id="MobiDB-lite"/>
    </source>
</evidence>
<feature type="compositionally biased region" description="Polar residues" evidence="4">
    <location>
        <begin position="1336"/>
        <end position="1347"/>
    </location>
</feature>
<dbReference type="EnsemblMetazoa" id="XM_038221471.1">
    <property type="protein sequence ID" value="XP_038077399.1"/>
    <property type="gene ID" value="LOC119745245"/>
</dbReference>
<keyword evidence="6" id="KW-1185">Reference proteome</keyword>
<feature type="compositionally biased region" description="Pro residues" evidence="4">
    <location>
        <begin position="1020"/>
        <end position="1032"/>
    </location>
</feature>
<sequence>MSESVAKILRDRQRRAGQRDGESTGQFLWRALRESIRKTTREVARADAAEIHIGHGVHHLRKINHTEPVLDVMYNKETEEYLTIDCHGINLFHKDGRAKDQLEPEEPIEKLVFAPEVKRYVGWSTGEEYLKMFTEDFDLISEAKAPHKICCALYNDQQNEVVTAGQASIMSWCFRYGAKHLIPKKSIDPTGLTPDDVFTMIALETTASRAQRCFAVHDAGVAVFNLYEGTLLSYKKNLHVRSITSMLFFNPLKQLITGARDGSIKVWDDTWHLLLVFVGHSAAVTALGVYPYGPYIVSASQDCSLRVWSLETCDEVDMIETDEPVEGLGTVLRKDNIFSHSKTTVDLWRLRHIHNLFTAVGSKVTKITTTDHPNMPTRAVCLCRDSSVRIITPGSGDVLTSFLASTKQGILDAAYAAADNILFVVCKTGDIIKADTSKNPAKVLRVWKHESHNEKDYLNTIALYEYVIEPTQTPESRWSKSKSRNRTLLIGGRRDGNVAVLHWNTMEVVFKADAHGFKGVLGLKASPKNDLLISTGLDYGMLFNDNVIKVWRVFPFAEESLAPLMSFYCAHTPLHMSVMRATLCVAFQDESSATYSIVHYNLKNKERNDHSPDQDHIDSITGIACNPRMGVFASSSTDGTIKIWDEDNTLIRSIKLNAEALSLNFYSQKGDLLVGIGNHIHRIDHASYMPRMYLRKMVSMVFPDVPTETPIPLDEDKVRAMSPLSNKRLKAAHSSVFKFEHFKDVLTEEETEELTREKKLKEAAFTVLDARETELRKLRDGTFDEQPKKKAAVSAAKIKKAAFRRYWNLVHLETEHEKIPDEDNFNPDAGDEDEESEASWKPEREPSGFFPHPSTVRRPPKPQDLPGIFETQLREEDYEDGIRATVERVEVRKPAPQPPLALPINPSGFIPNSVLIRLLWPPEETEKMKEKYKPPSLSDDQLAQIAVRRRPKSLESPERVIVWSDEEEELPIPSPEPTPDKEKTPILTPEPEDTGTPKASLLDKFNIDIAPMPKDIPDQEPTPSPPHTPTPEPKPETPKETPKPPPRPKVQKLPKPVVKVVTPKPATPSPPPPPTPSPPRPPTPLPSFISQFKGAEWFEEYFPNATNKTFPKPWTVTAFVTMLLRLLKIADYAMKTPILEAIIMLYQQDSLANTKVVIDTVMGVLNKSSPPTCQDEDQKGFILMSLKALQAMTNPDTEMVVELIVQFLDGDKEVRELVHDIFLVLGLQDMHNYFFKELDSWDVWSVDEENRKKELNAMARRWLDKWLTLFKSHLRKTIEQLKKGKVAGNIQRRQATRATPPSESPSKGKGILKTKSEQGDGSKPTSSKSETRSEFSHVSTGSPVTESFMQSQQLTVTFDMPPDLSTIENAQPMEGINYFVEMELERYMEKMRLAAAREQASKEVSEDRKNTVLVLPKIRSGSAQSLVGRESSDEGDLDSSFFLDSKISLSGEHKTPSELWDELQRMKKKRRTPERVRKSKPSLVRLGETHTSHCRPHRETTYEADLRLPPIASARRFDVDGLYNFTTKIDLPMKTLYMNPFPSPIDAYEQLHQPILLTLKSAQKYFIPGQSFVREENFR</sequence>
<dbReference type="OMA" id="TWFKELF"/>
<dbReference type="Gene3D" id="2.130.10.10">
    <property type="entry name" value="YVTN repeat-like/Quinoprotein amine dehydrogenase"/>
    <property type="match status" value="2"/>
</dbReference>
<dbReference type="InterPro" id="IPR001680">
    <property type="entry name" value="WD40_rpt"/>
</dbReference>
<dbReference type="InterPro" id="IPR020472">
    <property type="entry name" value="WD40_PAC1"/>
</dbReference>
<evidence type="ECO:0000313" key="5">
    <source>
        <dbReference type="EnsemblMetazoa" id="XP_038077399.1"/>
    </source>
</evidence>
<feature type="repeat" description="WD" evidence="3">
    <location>
        <begin position="277"/>
        <end position="318"/>
    </location>
</feature>
<evidence type="ECO:0000256" key="2">
    <source>
        <dbReference type="ARBA" id="ARBA00022737"/>
    </source>
</evidence>
<feature type="repeat" description="WD" evidence="3">
    <location>
        <begin position="236"/>
        <end position="268"/>
    </location>
</feature>
<feature type="compositionally biased region" description="Polar residues" evidence="4">
    <location>
        <begin position="1291"/>
        <end position="1305"/>
    </location>
</feature>
<name>A0A914BMQ2_PATMI</name>
<dbReference type="GeneID" id="119745245"/>
<protein>
    <recommendedName>
        <fullName evidence="7">WD repeat-containing protein 97</fullName>
    </recommendedName>
</protein>
<accession>A0A914BMQ2</accession>
<feature type="compositionally biased region" description="Low complexity" evidence="4">
    <location>
        <begin position="1051"/>
        <end position="1064"/>
    </location>
</feature>
<dbReference type="CTD" id="340390"/>
<dbReference type="PROSITE" id="PS50294">
    <property type="entry name" value="WD_REPEATS_REGION"/>
    <property type="match status" value="3"/>
</dbReference>
<dbReference type="OrthoDB" id="6262491at2759"/>
<feature type="compositionally biased region" description="Basic and acidic residues" evidence="4">
    <location>
        <begin position="1033"/>
        <end position="1042"/>
    </location>
</feature>
<feature type="repeat" description="WD" evidence="3">
    <location>
        <begin position="613"/>
        <end position="645"/>
    </location>
</feature>
<evidence type="ECO:0000256" key="3">
    <source>
        <dbReference type="PROSITE-ProRule" id="PRU00221"/>
    </source>
</evidence>
<keyword evidence="2" id="KW-0677">Repeat</keyword>
<dbReference type="RefSeq" id="XP_038077399.1">
    <property type="nucleotide sequence ID" value="XM_038221471.1"/>
</dbReference>
<proteinExistence type="predicted"/>
<dbReference type="InterPro" id="IPR036322">
    <property type="entry name" value="WD40_repeat_dom_sf"/>
</dbReference>
<feature type="region of interest" description="Disordered" evidence="4">
    <location>
        <begin position="930"/>
        <end position="1088"/>
    </location>
</feature>
<feature type="compositionally biased region" description="Pro residues" evidence="4">
    <location>
        <begin position="1065"/>
        <end position="1085"/>
    </location>
</feature>
<dbReference type="EnsemblMetazoa" id="XM_038221480.1">
    <property type="protein sequence ID" value="XP_038077408.1"/>
    <property type="gene ID" value="LOC119745245"/>
</dbReference>
<feature type="region of interest" description="Disordered" evidence="4">
    <location>
        <begin position="1285"/>
        <end position="1347"/>
    </location>
</feature>
<evidence type="ECO:0000256" key="1">
    <source>
        <dbReference type="ARBA" id="ARBA00022574"/>
    </source>
</evidence>
<dbReference type="InterPro" id="IPR015943">
    <property type="entry name" value="WD40/YVTN_repeat-like_dom_sf"/>
</dbReference>
<feature type="compositionally biased region" description="Acidic residues" evidence="4">
    <location>
        <begin position="822"/>
        <end position="837"/>
    </location>
</feature>
<dbReference type="PANTHER" id="PTHR45532:SF1">
    <property type="entry name" value="WD REPEAT-CONTAINING PROTEIN 97"/>
    <property type="match status" value="1"/>
</dbReference>
<organism evidence="5 6">
    <name type="scientific">Patiria miniata</name>
    <name type="common">Bat star</name>
    <name type="synonym">Asterina miniata</name>
    <dbReference type="NCBI Taxonomy" id="46514"/>
    <lineage>
        <taxon>Eukaryota</taxon>
        <taxon>Metazoa</taxon>
        <taxon>Echinodermata</taxon>
        <taxon>Eleutherozoa</taxon>
        <taxon>Asterozoa</taxon>
        <taxon>Asteroidea</taxon>
        <taxon>Valvatacea</taxon>
        <taxon>Valvatida</taxon>
        <taxon>Asterinidae</taxon>
        <taxon>Patiria</taxon>
    </lineage>
</organism>
<dbReference type="SUPFAM" id="SSF50978">
    <property type="entry name" value="WD40 repeat-like"/>
    <property type="match status" value="1"/>
</dbReference>
<dbReference type="PRINTS" id="PR01217">
    <property type="entry name" value="PRICHEXTENSN"/>
</dbReference>
<reference evidence="5" key="1">
    <citation type="submission" date="2022-11" db="UniProtKB">
        <authorList>
            <consortium name="EnsemblMetazoa"/>
        </authorList>
    </citation>
    <scope>IDENTIFICATION</scope>
</reference>
<evidence type="ECO:0000313" key="6">
    <source>
        <dbReference type="Proteomes" id="UP000887568"/>
    </source>
</evidence>
<dbReference type="RefSeq" id="XP_038077408.1">
    <property type="nucleotide sequence ID" value="XM_038221480.1"/>
</dbReference>
<keyword evidence="1 3" id="KW-0853">WD repeat</keyword>
<dbReference type="SMART" id="SM00320">
    <property type="entry name" value="WD40"/>
    <property type="match status" value="4"/>
</dbReference>
<dbReference type="Proteomes" id="UP000887568">
    <property type="component" value="Unplaced"/>
</dbReference>
<dbReference type="PROSITE" id="PS50082">
    <property type="entry name" value="WD_REPEATS_2"/>
    <property type="match status" value="3"/>
</dbReference>
<dbReference type="PANTHER" id="PTHR45532">
    <property type="entry name" value="WD REPEAT-CONTAINING PROTEIN 97"/>
    <property type="match status" value="1"/>
</dbReference>
<dbReference type="PRINTS" id="PR00320">
    <property type="entry name" value="GPROTEINBRPT"/>
</dbReference>
<dbReference type="Pfam" id="PF00400">
    <property type="entry name" value="WD40"/>
    <property type="match status" value="3"/>
</dbReference>